<sequence length="170" mass="20281">MCCGMLMFQSNNIQSLQTMNSNKERESIHVLDQITQLIVLRIIGLIFFVLYEIYTPDPKTKKQNQDYKIQSKVLYKFMNNILKCFCAINKFLRLPLIQQVDEALEKFDQPEAVISLPKPIPDDLEYPLKYFEQIYRVLQKQMKNLLMITFFQRLLKFFQQFNGQQILLLV</sequence>
<name>A0A8S1NCQ5_PARPR</name>
<evidence type="ECO:0000313" key="1">
    <source>
        <dbReference type="EMBL" id="CAD8090398.1"/>
    </source>
</evidence>
<dbReference type="AlphaFoldDB" id="A0A8S1NCQ5"/>
<evidence type="ECO:0000313" key="2">
    <source>
        <dbReference type="Proteomes" id="UP000688137"/>
    </source>
</evidence>
<gene>
    <name evidence="1" type="ORF">PPRIM_AZ9-3.1.T0860007</name>
</gene>
<dbReference type="EMBL" id="CAJJDM010000089">
    <property type="protein sequence ID" value="CAD8090398.1"/>
    <property type="molecule type" value="Genomic_DNA"/>
</dbReference>
<reference evidence="1" key="1">
    <citation type="submission" date="2021-01" db="EMBL/GenBank/DDBJ databases">
        <authorList>
            <consortium name="Genoscope - CEA"/>
            <person name="William W."/>
        </authorList>
    </citation>
    <scope>NUCLEOTIDE SEQUENCE</scope>
</reference>
<organism evidence="1 2">
    <name type="scientific">Paramecium primaurelia</name>
    <dbReference type="NCBI Taxonomy" id="5886"/>
    <lineage>
        <taxon>Eukaryota</taxon>
        <taxon>Sar</taxon>
        <taxon>Alveolata</taxon>
        <taxon>Ciliophora</taxon>
        <taxon>Intramacronucleata</taxon>
        <taxon>Oligohymenophorea</taxon>
        <taxon>Peniculida</taxon>
        <taxon>Parameciidae</taxon>
        <taxon>Paramecium</taxon>
    </lineage>
</organism>
<dbReference type="Proteomes" id="UP000688137">
    <property type="component" value="Unassembled WGS sequence"/>
</dbReference>
<comment type="caution">
    <text evidence="1">The sequence shown here is derived from an EMBL/GenBank/DDBJ whole genome shotgun (WGS) entry which is preliminary data.</text>
</comment>
<accession>A0A8S1NCQ5</accession>
<proteinExistence type="predicted"/>
<protein>
    <submittedName>
        <fullName evidence="1">Uncharacterized protein</fullName>
    </submittedName>
</protein>
<keyword evidence="2" id="KW-1185">Reference proteome</keyword>